<dbReference type="AlphaFoldDB" id="A0AAE9XFG4"/>
<dbReference type="InterPro" id="IPR036102">
    <property type="entry name" value="OsmC/Ohrsf"/>
</dbReference>
<dbReference type="SUPFAM" id="SSF82784">
    <property type="entry name" value="OsmC-like"/>
    <property type="match status" value="1"/>
</dbReference>
<dbReference type="Proteomes" id="UP001179600">
    <property type="component" value="Chromosome"/>
</dbReference>
<dbReference type="InterPro" id="IPR003718">
    <property type="entry name" value="OsmC/Ohr_fam"/>
</dbReference>
<dbReference type="Pfam" id="PF02566">
    <property type="entry name" value="OsmC"/>
    <property type="match status" value="1"/>
</dbReference>
<protein>
    <submittedName>
        <fullName evidence="1">OsmC family protein</fullName>
    </submittedName>
</protein>
<evidence type="ECO:0000313" key="1">
    <source>
        <dbReference type="EMBL" id="WCG22362.1"/>
    </source>
</evidence>
<evidence type="ECO:0000313" key="2">
    <source>
        <dbReference type="Proteomes" id="UP001179600"/>
    </source>
</evidence>
<dbReference type="InterPro" id="IPR015946">
    <property type="entry name" value="KH_dom-like_a/b"/>
</dbReference>
<gene>
    <name evidence="1" type="ORF">PML95_08155</name>
</gene>
<name>A0AAE9XFG4_9ENTE</name>
<sequence>MREIKLVQGKEGIELPYETGNWVLLKEQGYSPVEMLVASVAACGAYVLQSILSKSHIAFEFSEVTASYTRSSEQKSQPLSSIEIVFELSVAKEHEPRVERLLALVNEYCPVIQSLSADIVIKKQIRFK</sequence>
<dbReference type="PANTHER" id="PTHR34352">
    <property type="entry name" value="PROTEIN YHFA"/>
    <property type="match status" value="1"/>
</dbReference>
<dbReference type="PANTHER" id="PTHR34352:SF1">
    <property type="entry name" value="PROTEIN YHFA"/>
    <property type="match status" value="1"/>
</dbReference>
<accession>A0AAE9XFG4</accession>
<dbReference type="RefSeq" id="WP_248853364.1">
    <property type="nucleotide sequence ID" value="NZ_CP097051.1"/>
</dbReference>
<organism evidence="1 2">
    <name type="scientific">Vagococcus lutrae</name>
    <dbReference type="NCBI Taxonomy" id="81947"/>
    <lineage>
        <taxon>Bacteria</taxon>
        <taxon>Bacillati</taxon>
        <taxon>Bacillota</taxon>
        <taxon>Bacilli</taxon>
        <taxon>Lactobacillales</taxon>
        <taxon>Enterococcaceae</taxon>
        <taxon>Vagococcus</taxon>
    </lineage>
</organism>
<dbReference type="Gene3D" id="3.30.300.20">
    <property type="match status" value="1"/>
</dbReference>
<reference evidence="1" key="1">
    <citation type="submission" date="2023-01" db="EMBL/GenBank/DDBJ databases">
        <title>Oxazolidinone resistance genes in florfenicol resistant enterococci from beef cattle and veal calves at slaughter.</title>
        <authorList>
            <person name="Biggel M."/>
        </authorList>
    </citation>
    <scope>NUCLEOTIDE SEQUENCE</scope>
    <source>
        <strain evidence="1">K204-1</strain>
    </source>
</reference>
<proteinExistence type="predicted"/>
<dbReference type="EMBL" id="CP116507">
    <property type="protein sequence ID" value="WCG22362.1"/>
    <property type="molecule type" value="Genomic_DNA"/>
</dbReference>